<evidence type="ECO:0000256" key="3">
    <source>
        <dbReference type="ARBA" id="ARBA00022759"/>
    </source>
</evidence>
<dbReference type="GO" id="GO:0004519">
    <property type="term" value="F:endonuclease activity"/>
    <property type="evidence" value="ECO:0007669"/>
    <property type="project" value="UniProtKB-UniRule"/>
</dbReference>
<comment type="function">
    <text evidence="9">CRISPR (clustered regularly interspaced short palindromic repeat), is an adaptive immune system that provides protection against mobile genetic elements (viruses, transposable elements and conjugative plasmids). CRISPR clusters contain spacers, sequences complementary to antecedent mobile elements, and target invading nucleic acids. CRISPR clusters are transcribed and processed into CRISPR RNA (crRNA). Acts as a dsDNA endonuclease. Involved in the integration of spacer DNA into the CRISPR cassette.</text>
</comment>
<keyword evidence="8 9" id="KW-0464">Manganese</keyword>
<dbReference type="Pfam" id="PF01867">
    <property type="entry name" value="Cas_Cas1"/>
    <property type="match status" value="1"/>
</dbReference>
<dbReference type="Gene3D" id="3.100.10.20">
    <property type="entry name" value="CRISPR-associated endonuclease Cas1, N-terminal domain"/>
    <property type="match status" value="1"/>
</dbReference>
<dbReference type="NCBIfam" id="TIGR00287">
    <property type="entry name" value="cas1"/>
    <property type="match status" value="1"/>
</dbReference>
<dbReference type="GO" id="GO:0051607">
    <property type="term" value="P:defense response to virus"/>
    <property type="evidence" value="ECO:0007669"/>
    <property type="project" value="UniProtKB-UniRule"/>
</dbReference>
<dbReference type="InterPro" id="IPR042206">
    <property type="entry name" value="CRISPR-assoc_Cas1_C"/>
</dbReference>
<evidence type="ECO:0000256" key="5">
    <source>
        <dbReference type="ARBA" id="ARBA00022842"/>
    </source>
</evidence>
<name>I3XSH1_DESAM</name>
<keyword evidence="3 9" id="KW-0255">Endonuclease</keyword>
<feature type="binding site" evidence="9">
    <location>
        <position position="163"/>
    </location>
    <ligand>
        <name>Mn(2+)</name>
        <dbReference type="ChEBI" id="CHEBI:29035"/>
    </ligand>
</feature>
<dbReference type="eggNOG" id="arCOG01452">
    <property type="taxonomic scope" value="Archaea"/>
</dbReference>
<gene>
    <name evidence="9" type="primary">cas1</name>
    <name evidence="10" type="ORF">Desfe_1013</name>
</gene>
<comment type="cofactor">
    <cofactor evidence="9">
        <name>Mg(2+)</name>
        <dbReference type="ChEBI" id="CHEBI:18420"/>
    </cofactor>
    <cofactor evidence="9">
        <name>Mn(2+)</name>
        <dbReference type="ChEBI" id="CHEBI:29035"/>
    </cofactor>
</comment>
<dbReference type="PANTHER" id="PTHR34353">
    <property type="entry name" value="CRISPR-ASSOCIATED ENDONUCLEASE CAS1 1"/>
    <property type="match status" value="1"/>
</dbReference>
<accession>I3XSH1</accession>
<dbReference type="AlphaFoldDB" id="I3XSH1"/>
<dbReference type="GO" id="GO:0043571">
    <property type="term" value="P:maintenance of CRISPR repeat elements"/>
    <property type="evidence" value="ECO:0007669"/>
    <property type="project" value="UniProtKB-UniRule"/>
</dbReference>
<dbReference type="PANTHER" id="PTHR34353:SF2">
    <property type="entry name" value="CRISPR-ASSOCIATED ENDONUCLEASE CAS1 1"/>
    <property type="match status" value="1"/>
</dbReference>
<dbReference type="InterPro" id="IPR050646">
    <property type="entry name" value="Cas1"/>
</dbReference>
<keyword evidence="6 9" id="KW-0051">Antiviral defense</keyword>
<evidence type="ECO:0000256" key="1">
    <source>
        <dbReference type="ARBA" id="ARBA00022722"/>
    </source>
</evidence>
<dbReference type="EMBL" id="CP003321">
    <property type="protein sequence ID" value="AFL66895.1"/>
    <property type="molecule type" value="Genomic_DNA"/>
</dbReference>
<dbReference type="Gene3D" id="1.20.120.920">
    <property type="entry name" value="CRISPR-associated endonuclease Cas1, C-terminal domain"/>
    <property type="match status" value="1"/>
</dbReference>
<dbReference type="Proteomes" id="UP000006175">
    <property type="component" value="Chromosome"/>
</dbReference>
<dbReference type="HOGENOM" id="CLU_052779_0_0_2"/>
<evidence type="ECO:0000313" key="10">
    <source>
        <dbReference type="EMBL" id="AFL66895.1"/>
    </source>
</evidence>
<comment type="similarity">
    <text evidence="9">Belongs to the CRISPR-associated endonuclease Cas1 family.</text>
</comment>
<evidence type="ECO:0000256" key="8">
    <source>
        <dbReference type="ARBA" id="ARBA00023211"/>
    </source>
</evidence>
<dbReference type="CDD" id="cd09634">
    <property type="entry name" value="Cas1_I-II-III"/>
    <property type="match status" value="1"/>
</dbReference>
<evidence type="ECO:0000313" key="11">
    <source>
        <dbReference type="Proteomes" id="UP000006175"/>
    </source>
</evidence>
<dbReference type="RefSeq" id="WP_014767791.1">
    <property type="nucleotide sequence ID" value="NC_018001.1"/>
</dbReference>
<dbReference type="GO" id="GO:0016787">
    <property type="term" value="F:hydrolase activity"/>
    <property type="evidence" value="ECO:0007669"/>
    <property type="project" value="UniProtKB-KW"/>
</dbReference>
<dbReference type="InterPro" id="IPR002729">
    <property type="entry name" value="CRISPR-assoc_Cas1"/>
</dbReference>
<evidence type="ECO:0000256" key="2">
    <source>
        <dbReference type="ARBA" id="ARBA00022723"/>
    </source>
</evidence>
<dbReference type="GO" id="GO:0003677">
    <property type="term" value="F:DNA binding"/>
    <property type="evidence" value="ECO:0007669"/>
    <property type="project" value="UniProtKB-KW"/>
</dbReference>
<proteinExistence type="inferred from homology"/>
<comment type="subunit">
    <text evidence="9">Homodimer, forms a heterotetramer with a Cas2 homodimer.</text>
</comment>
<dbReference type="KEGG" id="dfd:Desfe_1013"/>
<keyword evidence="1 9" id="KW-0540">Nuclease</keyword>
<dbReference type="HAMAP" id="MF_01470">
    <property type="entry name" value="Cas1"/>
    <property type="match status" value="1"/>
</dbReference>
<reference evidence="10 11" key="1">
    <citation type="journal article" date="2012" name="J. Bacteriol.">
        <title>Complete Genome Sequence of Desulfurococcus fermentans, a Hyperthermophilic Cellulolytic Crenarchaeon Isolated from a Freshwater Hot Spring in Kamchatka, Russia.</title>
        <authorList>
            <person name="Susanti D."/>
            <person name="Johnson E.F."/>
            <person name="Rodriguez J.R."/>
            <person name="Anderson I."/>
            <person name="Perevalova A.A."/>
            <person name="Kyrpides N."/>
            <person name="Lucas S."/>
            <person name="Han J."/>
            <person name="Lapidus A."/>
            <person name="Cheng J.F."/>
            <person name="Goodwin L."/>
            <person name="Pitluck S."/>
            <person name="Mavrommatis K."/>
            <person name="Peters L."/>
            <person name="Land M.L."/>
            <person name="Hauser L."/>
            <person name="Gopalan V."/>
            <person name="Chan P.P."/>
            <person name="Lowe T.M."/>
            <person name="Atomi H."/>
            <person name="Bonch-Osmolovskaya E.A."/>
            <person name="Woyke T."/>
            <person name="Mukhopadhyay B."/>
        </authorList>
    </citation>
    <scope>NUCLEOTIDE SEQUENCE [LARGE SCALE GENOMIC DNA]</scope>
    <source>
        <strain evidence="10 11">DSM 16532</strain>
    </source>
</reference>
<evidence type="ECO:0000256" key="4">
    <source>
        <dbReference type="ARBA" id="ARBA00022801"/>
    </source>
</evidence>
<evidence type="ECO:0000256" key="7">
    <source>
        <dbReference type="ARBA" id="ARBA00023125"/>
    </source>
</evidence>
<evidence type="ECO:0000256" key="6">
    <source>
        <dbReference type="ARBA" id="ARBA00023118"/>
    </source>
</evidence>
<keyword evidence="2 9" id="KW-0479">Metal-binding</keyword>
<feature type="binding site" evidence="9">
    <location>
        <position position="227"/>
    </location>
    <ligand>
        <name>Mn(2+)</name>
        <dbReference type="ChEBI" id="CHEBI:29035"/>
    </ligand>
</feature>
<keyword evidence="5 9" id="KW-0460">Magnesium</keyword>
<evidence type="ECO:0000256" key="9">
    <source>
        <dbReference type="HAMAP-Rule" id="MF_01470"/>
    </source>
</evidence>
<dbReference type="EC" id="3.1.-.-" evidence="9"/>
<protein>
    <recommendedName>
        <fullName evidence="9">CRISPR-associated endonuclease Cas1</fullName>
        <ecNumber evidence="9">3.1.-.-</ecNumber>
    </recommendedName>
</protein>
<dbReference type="OrthoDB" id="2216at2157"/>
<sequence length="328" mass="37894">MKTIIVSGYGVRLRYRKGLILIESKNEKNEVPLTDLEQVVIETGGVWFSSKLIRKMVEYGIDFIVLDHKGYPAGRLYPPFISRTVETRRAQYAAYESWRGVHVMRELVYSKLANQAGLLKRYYMYTIIEELKDAYKKIIELAYRARMLEAGFEEAREKLRQLEAEAARIYWPSLSILIPKELGFNSRDQDSEDPVNTSLNYAYGILYGESWKALVLAGLDPYAGFMHTDRSGKPVLAFDFIEMFRFTADSTLLAMYRHGWKPRVLNGLLDYESRARIVESITKTLENTKTRYVDEAPITLRQAMKKTAVRLASFLRGESSFEGFVHGW</sequence>
<organism evidence="10 11">
    <name type="scientific">Desulfurococcus amylolyticus DSM 16532</name>
    <dbReference type="NCBI Taxonomy" id="768672"/>
    <lineage>
        <taxon>Archaea</taxon>
        <taxon>Thermoproteota</taxon>
        <taxon>Thermoprotei</taxon>
        <taxon>Desulfurococcales</taxon>
        <taxon>Desulfurococcaceae</taxon>
        <taxon>Desulfurococcus</taxon>
    </lineage>
</organism>
<dbReference type="InterPro" id="IPR042211">
    <property type="entry name" value="CRISPR-assoc_Cas1_N"/>
</dbReference>
<keyword evidence="4 9" id="KW-0378">Hydrolase</keyword>
<dbReference type="GO" id="GO:0046872">
    <property type="term" value="F:metal ion binding"/>
    <property type="evidence" value="ECO:0007669"/>
    <property type="project" value="UniProtKB-UniRule"/>
</dbReference>
<dbReference type="GeneID" id="13061391"/>
<keyword evidence="7 9" id="KW-0238">DNA-binding</keyword>
<feature type="binding site" evidence="9">
    <location>
        <position position="242"/>
    </location>
    <ligand>
        <name>Mn(2+)</name>
        <dbReference type="ChEBI" id="CHEBI:29035"/>
    </ligand>
</feature>
<keyword evidence="11" id="KW-1185">Reference proteome</keyword>